<dbReference type="Pfam" id="PF02485">
    <property type="entry name" value="Branch"/>
    <property type="match status" value="2"/>
</dbReference>
<dbReference type="InterPro" id="IPR043538">
    <property type="entry name" value="XYLT"/>
</dbReference>
<dbReference type="OMA" id="THAWVAR"/>
<dbReference type="GO" id="GO:0030158">
    <property type="term" value="F:protein xylosyltransferase activity"/>
    <property type="evidence" value="ECO:0007669"/>
    <property type="project" value="UniProtKB-EC"/>
</dbReference>
<comment type="pathway">
    <text evidence="4">Glycan metabolism; heparan sulfate biosynthesis.</text>
</comment>
<dbReference type="PANTHER" id="PTHR46025:SF3">
    <property type="entry name" value="XYLOSYLTRANSFERASE OXT"/>
    <property type="match status" value="1"/>
</dbReference>
<evidence type="ECO:0000256" key="12">
    <source>
        <dbReference type="ARBA" id="ARBA00022968"/>
    </source>
</evidence>
<keyword evidence="15" id="KW-0472">Membrane</keyword>
<keyword evidence="23" id="KW-1185">Reference proteome</keyword>
<keyword evidence="21" id="KW-0732">Signal</keyword>
<dbReference type="UniPathway" id="UPA00755"/>
<evidence type="ECO:0000256" key="11">
    <source>
        <dbReference type="ARBA" id="ARBA00022824"/>
    </source>
</evidence>
<dbReference type="GO" id="GO:0050650">
    <property type="term" value="P:chondroitin sulfate proteoglycan biosynthetic process"/>
    <property type="evidence" value="ECO:0007669"/>
    <property type="project" value="TreeGrafter"/>
</dbReference>
<evidence type="ECO:0000256" key="13">
    <source>
        <dbReference type="ARBA" id="ARBA00022989"/>
    </source>
</evidence>
<dbReference type="EC" id="2.4.2.26" evidence="6"/>
<keyword evidence="14" id="KW-0333">Golgi apparatus</keyword>
<evidence type="ECO:0000256" key="8">
    <source>
        <dbReference type="ARBA" id="ARBA00022679"/>
    </source>
</evidence>
<comment type="caution">
    <text evidence="22">The sequence shown here is derived from an EMBL/GenBank/DDBJ whole genome shotgun (WGS) entry which is preliminary data.</text>
</comment>
<protein>
    <recommendedName>
        <fullName evidence="6">protein xylosyltransferase</fullName>
        <ecNumber evidence="6">2.4.2.26</ecNumber>
    </recommendedName>
    <alternativeName>
        <fullName evidence="18">Peptide O-xylosyltransferase</fullName>
    </alternativeName>
</protein>
<evidence type="ECO:0000256" key="7">
    <source>
        <dbReference type="ARBA" id="ARBA00022676"/>
    </source>
</evidence>
<keyword evidence="13" id="KW-1133">Transmembrane helix</keyword>
<evidence type="ECO:0000256" key="14">
    <source>
        <dbReference type="ARBA" id="ARBA00023034"/>
    </source>
</evidence>
<sequence length="670" mass="72598">MQLSATLAVVAMLVHASAVGPAHPPLPPAARASVPPRPAPAPPAPPPSVPVPPPPPPDEDALWREVDRLVALEEAEGTGPAFNFTDFNGVPVPPEGAQRCEHAVRQALHQQRLKLGPRIYTDQLTDVTLAHKDHPDDPRIVYFVMLSRSSSHLTVSRLIHATYHPAQLYLLHLDLKLDSGAADAIGTYVRNLRNVHQMRTRRLVQWGSFTMVAVMLDAMRTIVELSLDFDFFINLSDADVALRTNTELVAWLRPFRAGGYSMLQMHGAEGELIERTLRFAQEHPVVECGGYGLAAVSGKIFDITPTPYCCFGRSGPVIYQRVDGLEPPTWPDGAKLTSGSQWAVLHRRLVDFIVRDPVARQWAAVFERRVLPDEMFLQTVLAASPFADAVVGHNMRWIDWPHYHGDPGSYWATVGWNFVGGPRVLTVADAPAVFASPFIFARKVDPNIDSEILHKWDAWMGKKLAGQPTPYQLPIGEDIARQDPGVRNRYAAADAAPGSVEPPGELPARMTALPAVAAMRFADGSSCRCGEACRSYGDCCDTLFPRVCAAGGGAAGGGGGAGASGALSACPRETAELRSFDTAPAERDVSFQNSAPYAVQLLVLGLDGAEVPMGVLQPHGQLLTFAVARQHAWRVRTLGGRLMLEVAPSARPLRRYEVVACDLSAPDISS</sequence>
<keyword evidence="9" id="KW-0812">Transmembrane</keyword>
<accession>A0A8J5XBC9</accession>
<dbReference type="InterPro" id="IPR003406">
    <property type="entry name" value="Glyco_trans_14"/>
</dbReference>
<feature type="compositionally biased region" description="Pro residues" evidence="20">
    <location>
        <begin position="35"/>
        <end position="56"/>
    </location>
</feature>
<keyword evidence="11" id="KW-0256">Endoplasmic reticulum</keyword>
<comment type="catalytic activity">
    <reaction evidence="19">
        <text>UDP-alpha-D-xylose + L-seryl-[protein] = 3-O-(beta-D-xylosyl)-L-seryl-[protein] + UDP + H(+)</text>
        <dbReference type="Rhea" id="RHEA:50192"/>
        <dbReference type="Rhea" id="RHEA-COMP:9863"/>
        <dbReference type="Rhea" id="RHEA-COMP:12567"/>
        <dbReference type="ChEBI" id="CHEBI:15378"/>
        <dbReference type="ChEBI" id="CHEBI:29999"/>
        <dbReference type="ChEBI" id="CHEBI:57632"/>
        <dbReference type="ChEBI" id="CHEBI:58223"/>
        <dbReference type="ChEBI" id="CHEBI:132085"/>
        <dbReference type="EC" id="2.4.2.26"/>
    </reaction>
</comment>
<evidence type="ECO:0000256" key="17">
    <source>
        <dbReference type="ARBA" id="ARBA00023180"/>
    </source>
</evidence>
<comment type="pathway">
    <text evidence="3">Glycan metabolism; chondroitin sulfate biosynthesis.</text>
</comment>
<dbReference type="OrthoDB" id="2019572at2759"/>
<keyword evidence="16" id="KW-1015">Disulfide bond</keyword>
<keyword evidence="10" id="KW-0479">Metal-binding</keyword>
<reference evidence="22" key="1">
    <citation type="submission" date="2021-05" db="EMBL/GenBank/DDBJ databases">
        <title>The genome of the haptophyte Pavlova lutheri (Diacronema luteri, Pavlovales) - a model for lipid biosynthesis in eukaryotic algae.</title>
        <authorList>
            <person name="Hulatt C.J."/>
            <person name="Posewitz M.C."/>
        </authorList>
    </citation>
    <scope>NUCLEOTIDE SEQUENCE</scope>
    <source>
        <strain evidence="22">NIVA-4/92</strain>
    </source>
</reference>
<evidence type="ECO:0000256" key="15">
    <source>
        <dbReference type="ARBA" id="ARBA00023136"/>
    </source>
</evidence>
<keyword evidence="7" id="KW-0328">Glycosyltransferase</keyword>
<name>A0A8J5XBC9_DIALT</name>
<dbReference type="UniPathway" id="UPA00756"/>
<feature type="chain" id="PRO_5035217966" description="protein xylosyltransferase" evidence="21">
    <location>
        <begin position="19"/>
        <end position="670"/>
    </location>
</feature>
<gene>
    <name evidence="22" type="ORF">KFE25_014285</name>
</gene>
<evidence type="ECO:0000256" key="6">
    <source>
        <dbReference type="ARBA" id="ARBA00011972"/>
    </source>
</evidence>
<evidence type="ECO:0000256" key="2">
    <source>
        <dbReference type="ARBA" id="ARBA00004648"/>
    </source>
</evidence>
<evidence type="ECO:0000313" key="22">
    <source>
        <dbReference type="EMBL" id="KAG8460140.1"/>
    </source>
</evidence>
<evidence type="ECO:0000256" key="18">
    <source>
        <dbReference type="ARBA" id="ARBA00042865"/>
    </source>
</evidence>
<dbReference type="EMBL" id="JAGTXO010000035">
    <property type="protein sequence ID" value="KAG8460140.1"/>
    <property type="molecule type" value="Genomic_DNA"/>
</dbReference>
<dbReference type="PANTHER" id="PTHR46025">
    <property type="entry name" value="XYLOSYLTRANSFERASE OXT"/>
    <property type="match status" value="1"/>
</dbReference>
<evidence type="ECO:0000256" key="19">
    <source>
        <dbReference type="ARBA" id="ARBA00047847"/>
    </source>
</evidence>
<evidence type="ECO:0000313" key="23">
    <source>
        <dbReference type="Proteomes" id="UP000751190"/>
    </source>
</evidence>
<keyword evidence="12" id="KW-0735">Signal-anchor</keyword>
<evidence type="ECO:0000256" key="20">
    <source>
        <dbReference type="SAM" id="MobiDB-lite"/>
    </source>
</evidence>
<evidence type="ECO:0000256" key="9">
    <source>
        <dbReference type="ARBA" id="ARBA00022692"/>
    </source>
</evidence>
<evidence type="ECO:0000256" key="21">
    <source>
        <dbReference type="SAM" id="SignalP"/>
    </source>
</evidence>
<keyword evidence="8" id="KW-0808">Transferase</keyword>
<evidence type="ECO:0000256" key="1">
    <source>
        <dbReference type="ARBA" id="ARBA00004323"/>
    </source>
</evidence>
<keyword evidence="17" id="KW-0325">Glycoprotein</keyword>
<dbReference type="GO" id="GO:0015012">
    <property type="term" value="P:heparan sulfate proteoglycan biosynthetic process"/>
    <property type="evidence" value="ECO:0007669"/>
    <property type="project" value="UniProtKB-UniPathway"/>
</dbReference>
<organism evidence="22 23">
    <name type="scientific">Diacronema lutheri</name>
    <name type="common">Unicellular marine alga</name>
    <name type="synonym">Monochrysis lutheri</name>
    <dbReference type="NCBI Taxonomy" id="2081491"/>
    <lineage>
        <taxon>Eukaryota</taxon>
        <taxon>Haptista</taxon>
        <taxon>Haptophyta</taxon>
        <taxon>Pavlovophyceae</taxon>
        <taxon>Pavlovales</taxon>
        <taxon>Pavlovaceae</taxon>
        <taxon>Diacronema</taxon>
    </lineage>
</organism>
<feature type="region of interest" description="Disordered" evidence="20">
    <location>
        <begin position="27"/>
        <end position="60"/>
    </location>
</feature>
<dbReference type="GO" id="GO:0000139">
    <property type="term" value="C:Golgi membrane"/>
    <property type="evidence" value="ECO:0007669"/>
    <property type="project" value="UniProtKB-SubCell"/>
</dbReference>
<proteinExistence type="inferred from homology"/>
<dbReference type="AlphaFoldDB" id="A0A8J5XBC9"/>
<feature type="signal peptide" evidence="21">
    <location>
        <begin position="1"/>
        <end position="18"/>
    </location>
</feature>
<evidence type="ECO:0000256" key="5">
    <source>
        <dbReference type="ARBA" id="ARBA00010195"/>
    </source>
</evidence>
<dbReference type="GO" id="GO:0005789">
    <property type="term" value="C:endoplasmic reticulum membrane"/>
    <property type="evidence" value="ECO:0007669"/>
    <property type="project" value="UniProtKB-SubCell"/>
</dbReference>
<comment type="subcellular location">
    <subcellularLocation>
        <location evidence="2">Endoplasmic reticulum membrane</location>
        <topology evidence="2">Single-pass type II membrane protein</topology>
    </subcellularLocation>
    <subcellularLocation>
        <location evidence="1">Golgi apparatus membrane</location>
        <topology evidence="1">Single-pass type II membrane protein</topology>
    </subcellularLocation>
</comment>
<dbReference type="GO" id="GO:0046872">
    <property type="term" value="F:metal ion binding"/>
    <property type="evidence" value="ECO:0007669"/>
    <property type="project" value="UniProtKB-KW"/>
</dbReference>
<evidence type="ECO:0000256" key="10">
    <source>
        <dbReference type="ARBA" id="ARBA00022723"/>
    </source>
</evidence>
<evidence type="ECO:0000256" key="4">
    <source>
        <dbReference type="ARBA" id="ARBA00005093"/>
    </source>
</evidence>
<comment type="similarity">
    <text evidence="5">Belongs to the glycosyltransferase 14 family. XylT subfamily.</text>
</comment>
<evidence type="ECO:0000256" key="16">
    <source>
        <dbReference type="ARBA" id="ARBA00023157"/>
    </source>
</evidence>
<evidence type="ECO:0000256" key="3">
    <source>
        <dbReference type="ARBA" id="ARBA00004840"/>
    </source>
</evidence>
<dbReference type="Proteomes" id="UP000751190">
    <property type="component" value="Unassembled WGS sequence"/>
</dbReference>